<evidence type="ECO:0000313" key="2">
    <source>
        <dbReference type="EMBL" id="OQP64138.1"/>
    </source>
</evidence>
<dbReference type="AlphaFoldDB" id="A0A1V9G0U2"/>
<dbReference type="PROSITE" id="PS51257">
    <property type="entry name" value="PROKAR_LIPOPROTEIN"/>
    <property type="match status" value="1"/>
</dbReference>
<proteinExistence type="predicted"/>
<keyword evidence="3" id="KW-1185">Reference proteome</keyword>
<keyword evidence="1" id="KW-0732">Signal</keyword>
<evidence type="ECO:0000256" key="1">
    <source>
        <dbReference type="SAM" id="SignalP"/>
    </source>
</evidence>
<name>A0A1V9G0U2_9BACT</name>
<dbReference type="Gene3D" id="1.25.40.10">
    <property type="entry name" value="Tetratricopeptide repeat domain"/>
    <property type="match status" value="1"/>
</dbReference>
<organism evidence="2 3">
    <name type="scientific">Niastella vici</name>
    <dbReference type="NCBI Taxonomy" id="1703345"/>
    <lineage>
        <taxon>Bacteria</taxon>
        <taxon>Pseudomonadati</taxon>
        <taxon>Bacteroidota</taxon>
        <taxon>Chitinophagia</taxon>
        <taxon>Chitinophagales</taxon>
        <taxon>Chitinophagaceae</taxon>
        <taxon>Niastella</taxon>
    </lineage>
</organism>
<dbReference type="RefSeq" id="WP_081147318.1">
    <property type="nucleotide sequence ID" value="NZ_LVYD01000043.1"/>
</dbReference>
<dbReference type="EMBL" id="LVYD01000043">
    <property type="protein sequence ID" value="OQP64138.1"/>
    <property type="molecule type" value="Genomic_DNA"/>
</dbReference>
<accession>A0A1V9G0U2</accession>
<gene>
    <name evidence="2" type="ORF">A3860_22290</name>
</gene>
<dbReference type="Proteomes" id="UP000192796">
    <property type="component" value="Unassembled WGS sequence"/>
</dbReference>
<evidence type="ECO:0000313" key="3">
    <source>
        <dbReference type="Proteomes" id="UP000192796"/>
    </source>
</evidence>
<comment type="caution">
    <text evidence="2">The sequence shown here is derived from an EMBL/GenBank/DDBJ whole genome shotgun (WGS) entry which is preliminary data.</text>
</comment>
<dbReference type="STRING" id="1703345.A3860_22290"/>
<sequence>MRHKTLLQYCFLLYILFAAACSEPEKPVTKEEAAAMAKSLKTNIAHRKSNWFNEVLDIKAFESRIREAAHNKVNETMLKGAMKSIESGDFGEQVIKALGKRGSYELVKQYEKNNHQHLVFRMYNEQLNYHDFELIKKGDKIKIADIFIYTTGENLSASIGESLMSMNEQLSAVSKVDPQELQKIQLIKSYMQRKDGEKASELYKSLPGLLRAQKLYKIMYIQIASDLGNDEYLAALNKFQQEYPDAPNMYLLMIDAYFLKKDFPGALRCVNSLDSLINKDPFLDFYRAVIYKQNNDPANALVCLEKLHQYMPDFGTGTLQLINAYLDEKQLDKAVALTQSYKKGKDVDDQTLEALYLMYPGYKKKMETTTE</sequence>
<dbReference type="SUPFAM" id="SSF48452">
    <property type="entry name" value="TPR-like"/>
    <property type="match status" value="1"/>
</dbReference>
<dbReference type="OrthoDB" id="1198805at2"/>
<dbReference type="InterPro" id="IPR011990">
    <property type="entry name" value="TPR-like_helical_dom_sf"/>
</dbReference>
<protein>
    <submittedName>
        <fullName evidence="2">Uncharacterized protein</fullName>
    </submittedName>
</protein>
<feature type="signal peptide" evidence="1">
    <location>
        <begin position="1"/>
        <end position="20"/>
    </location>
</feature>
<feature type="chain" id="PRO_5012935458" evidence="1">
    <location>
        <begin position="21"/>
        <end position="371"/>
    </location>
</feature>
<reference evidence="2 3" key="1">
    <citation type="submission" date="2016-03" db="EMBL/GenBank/DDBJ databases">
        <title>Niastella vici sp. nov., isolated from farmland soil.</title>
        <authorList>
            <person name="Chen L."/>
            <person name="Wang D."/>
            <person name="Yang S."/>
            <person name="Wang G."/>
        </authorList>
    </citation>
    <scope>NUCLEOTIDE SEQUENCE [LARGE SCALE GENOMIC DNA]</scope>
    <source>
        <strain evidence="2 3">DJ57</strain>
    </source>
</reference>